<evidence type="ECO:0000256" key="10">
    <source>
        <dbReference type="SAM" id="SignalP"/>
    </source>
</evidence>
<evidence type="ECO:0000256" key="1">
    <source>
        <dbReference type="ARBA" id="ARBA00000382"/>
    </source>
</evidence>
<reference evidence="11 12" key="1">
    <citation type="journal article" date="2022" name="Nat. Genet.">
        <title>Improved pea reference genome and pan-genome highlight genomic features and evolutionary characteristics.</title>
        <authorList>
            <person name="Yang T."/>
            <person name="Liu R."/>
            <person name="Luo Y."/>
            <person name="Hu S."/>
            <person name="Wang D."/>
            <person name="Wang C."/>
            <person name="Pandey M.K."/>
            <person name="Ge S."/>
            <person name="Xu Q."/>
            <person name="Li N."/>
            <person name="Li G."/>
            <person name="Huang Y."/>
            <person name="Saxena R.K."/>
            <person name="Ji Y."/>
            <person name="Li M."/>
            <person name="Yan X."/>
            <person name="He Y."/>
            <person name="Liu Y."/>
            <person name="Wang X."/>
            <person name="Xiang C."/>
            <person name="Varshney R.K."/>
            <person name="Ding H."/>
            <person name="Gao S."/>
            <person name="Zong X."/>
        </authorList>
    </citation>
    <scope>NUCLEOTIDE SEQUENCE [LARGE SCALE GENOMIC DNA]</scope>
    <source>
        <strain evidence="11 12">cv. Zhongwan 6</strain>
    </source>
</reference>
<dbReference type="EC" id="3.2.1.39" evidence="3"/>
<keyword evidence="5 9" id="KW-0326">Glycosidase</keyword>
<accession>A0A9D5A4H8</accession>
<comment type="similarity">
    <text evidence="2 8">Belongs to the glycosyl hydrolase 17 family.</text>
</comment>
<keyword evidence="10" id="KW-0732">Signal</keyword>
<dbReference type="Proteomes" id="UP001058974">
    <property type="component" value="Chromosome 6"/>
</dbReference>
<dbReference type="Gramene" id="Psat06G0147800-T1">
    <property type="protein sequence ID" value="KAI5394866.1"/>
    <property type="gene ID" value="KIW84_061478"/>
</dbReference>
<dbReference type="OrthoDB" id="1405325at2759"/>
<dbReference type="SUPFAM" id="SSF51445">
    <property type="entry name" value="(Trans)glycosidases"/>
    <property type="match status" value="1"/>
</dbReference>
<dbReference type="Pfam" id="PF00332">
    <property type="entry name" value="Glyco_hydro_17"/>
    <property type="match status" value="1"/>
</dbReference>
<evidence type="ECO:0000256" key="8">
    <source>
        <dbReference type="RuleBase" id="RU004335"/>
    </source>
</evidence>
<dbReference type="PANTHER" id="PTHR32227">
    <property type="entry name" value="GLUCAN ENDO-1,3-BETA-GLUCOSIDASE BG1-RELATED-RELATED"/>
    <property type="match status" value="1"/>
</dbReference>
<evidence type="ECO:0000256" key="2">
    <source>
        <dbReference type="ARBA" id="ARBA00008773"/>
    </source>
</evidence>
<dbReference type="GO" id="GO:0005975">
    <property type="term" value="P:carbohydrate metabolic process"/>
    <property type="evidence" value="ECO:0007669"/>
    <property type="project" value="InterPro"/>
</dbReference>
<dbReference type="EMBL" id="JAMSHJ010000006">
    <property type="protein sequence ID" value="KAI5394866.1"/>
    <property type="molecule type" value="Genomic_DNA"/>
</dbReference>
<dbReference type="InterPro" id="IPR017853">
    <property type="entry name" value="GH"/>
</dbReference>
<evidence type="ECO:0000256" key="9">
    <source>
        <dbReference type="RuleBase" id="RU004336"/>
    </source>
</evidence>
<name>A0A9D5A4H8_PEA</name>
<evidence type="ECO:0000313" key="12">
    <source>
        <dbReference type="Proteomes" id="UP001058974"/>
    </source>
</evidence>
<feature type="signal peptide" evidence="10">
    <location>
        <begin position="1"/>
        <end position="18"/>
    </location>
</feature>
<keyword evidence="12" id="KW-1185">Reference proteome</keyword>
<dbReference type="PROSITE" id="PS00587">
    <property type="entry name" value="GLYCOSYL_HYDROL_F17"/>
    <property type="match status" value="1"/>
</dbReference>
<protein>
    <recommendedName>
        <fullName evidence="3">glucan endo-1,3-beta-D-glucosidase</fullName>
        <ecNumber evidence="3">3.2.1.39</ecNumber>
    </recommendedName>
    <alternativeName>
        <fullName evidence="6">(1-&gt;3)-beta-glucan endohydrolase</fullName>
    </alternativeName>
    <alternativeName>
        <fullName evidence="7">Beta-1,3-endoglucanase</fullName>
    </alternativeName>
</protein>
<evidence type="ECO:0000256" key="6">
    <source>
        <dbReference type="ARBA" id="ARBA00033335"/>
    </source>
</evidence>
<keyword evidence="4 9" id="KW-0378">Hydrolase</keyword>
<evidence type="ECO:0000256" key="5">
    <source>
        <dbReference type="ARBA" id="ARBA00023295"/>
    </source>
</evidence>
<gene>
    <name evidence="11" type="ORF">KIW84_061478</name>
</gene>
<organism evidence="11 12">
    <name type="scientific">Pisum sativum</name>
    <name type="common">Garden pea</name>
    <name type="synonym">Lathyrus oleraceus</name>
    <dbReference type="NCBI Taxonomy" id="3888"/>
    <lineage>
        <taxon>Eukaryota</taxon>
        <taxon>Viridiplantae</taxon>
        <taxon>Streptophyta</taxon>
        <taxon>Embryophyta</taxon>
        <taxon>Tracheophyta</taxon>
        <taxon>Spermatophyta</taxon>
        <taxon>Magnoliopsida</taxon>
        <taxon>eudicotyledons</taxon>
        <taxon>Gunneridae</taxon>
        <taxon>Pentapetalae</taxon>
        <taxon>rosids</taxon>
        <taxon>fabids</taxon>
        <taxon>Fabales</taxon>
        <taxon>Fabaceae</taxon>
        <taxon>Papilionoideae</taxon>
        <taxon>50 kb inversion clade</taxon>
        <taxon>NPAAA clade</taxon>
        <taxon>Hologalegina</taxon>
        <taxon>IRL clade</taxon>
        <taxon>Fabeae</taxon>
        <taxon>Lathyrus</taxon>
    </lineage>
</organism>
<sequence>MVFFTVFLMLIGLETTTATASLPLGVCYGRHADNLPPADEVVNLYKTNGIGRMRIYDPDQAILQALRGSNIELVIGVRNEEIQSIANNVSSAADWVQNNILKYSKDVKFRYIAVGNEVDPNMDEASKFVLLAMQNIYATLTSSNLQNQIKVSTAIELNLLGMSYPPSLGSFGPSSIPFITPIVKFLVDTKAPLLANVYTYFSYISDSTDIDLPFALFTSQSVKIRDGSFEYQNLFDATFGAIYVALGKVGGANLEIVLSESGWPSDGGVAATVENAETYYENLIKHVAKGTPARPNQPIETYLFSMFDENKKGPTEIERHFGLFSPNKQIKYQISQLRKSSTSGSSSSYMWREEVMLSFCFSLLFLNYI</sequence>
<proteinExistence type="inferred from homology"/>
<dbReference type="AlphaFoldDB" id="A0A9D5A4H8"/>
<dbReference type="Gene3D" id="3.20.20.80">
    <property type="entry name" value="Glycosidases"/>
    <property type="match status" value="1"/>
</dbReference>
<dbReference type="GO" id="GO:0042973">
    <property type="term" value="F:glucan endo-1,3-beta-D-glucosidase activity"/>
    <property type="evidence" value="ECO:0007669"/>
    <property type="project" value="UniProtKB-EC"/>
</dbReference>
<evidence type="ECO:0000256" key="3">
    <source>
        <dbReference type="ARBA" id="ARBA00012780"/>
    </source>
</evidence>
<evidence type="ECO:0000313" key="11">
    <source>
        <dbReference type="EMBL" id="KAI5394866.1"/>
    </source>
</evidence>
<comment type="catalytic activity">
    <reaction evidence="1">
        <text>Hydrolysis of (1-&gt;3)-beta-D-glucosidic linkages in (1-&gt;3)-beta-D-glucans.</text>
        <dbReference type="EC" id="3.2.1.39"/>
    </reaction>
</comment>
<dbReference type="InterPro" id="IPR000490">
    <property type="entry name" value="Glyco_hydro_17"/>
</dbReference>
<feature type="chain" id="PRO_5038495476" description="glucan endo-1,3-beta-D-glucosidase" evidence="10">
    <location>
        <begin position="19"/>
        <end position="369"/>
    </location>
</feature>
<evidence type="ECO:0000256" key="7">
    <source>
        <dbReference type="ARBA" id="ARBA00033417"/>
    </source>
</evidence>
<dbReference type="FunFam" id="3.20.20.80:FF:000010">
    <property type="entry name" value="glucan endo-1,3-beta-glucosidase, basic"/>
    <property type="match status" value="1"/>
</dbReference>
<dbReference type="InterPro" id="IPR044965">
    <property type="entry name" value="Glyco_hydro_17_plant"/>
</dbReference>
<evidence type="ECO:0000256" key="4">
    <source>
        <dbReference type="ARBA" id="ARBA00022801"/>
    </source>
</evidence>
<comment type="caution">
    <text evidence="11">The sequence shown here is derived from an EMBL/GenBank/DDBJ whole genome shotgun (WGS) entry which is preliminary data.</text>
</comment>